<feature type="transmembrane region" description="Helical" evidence="1">
    <location>
        <begin position="132"/>
        <end position="155"/>
    </location>
</feature>
<reference evidence="2" key="1">
    <citation type="submission" date="2020-05" db="EMBL/GenBank/DDBJ databases">
        <title>Identification of trans-AT polyketide cluster in two marine bacteria, producers of a novel glutaramide-containing polyketide sesbanimide D and analogs.</title>
        <authorList>
            <person name="Kacar D."/>
            <person name="Rodriguez P."/>
            <person name="Canedo L."/>
            <person name="Gonzalez E."/>
            <person name="Galan B."/>
            <person name="De La Calle F."/>
            <person name="Garcia J.L."/>
        </authorList>
    </citation>
    <scope>NUCLEOTIDE SEQUENCE</scope>
    <source>
        <strain evidence="2">PHM038</strain>
    </source>
</reference>
<dbReference type="Proteomes" id="UP000598467">
    <property type="component" value="Unassembled WGS sequence"/>
</dbReference>
<evidence type="ECO:0000313" key="2">
    <source>
        <dbReference type="EMBL" id="MBD1546398.1"/>
    </source>
</evidence>
<keyword evidence="1" id="KW-1133">Transmembrane helix</keyword>
<accession>A0A926S4H5</accession>
<gene>
    <name evidence="2" type="ORF">HK439_09005</name>
</gene>
<name>A0A926S4H5_9HYPH</name>
<sequence>MLMRGWPLVMACLTVLVLMGWAYLGVMVADMISAMDMTEAGPGMGLFNLFNQYAGLPEEARAAIAALCLPTSAATFGMPAAVWGVVDLLKVYLMWLMMALAMMLPSALPMLRAYIREKNATAAAGGEASKNTLLVAAGYLLVWAAYALVATLAQWALTAAGAVSPMMAPLSLAVSASVLIAAGIYQFTPAKWACLNRCWYPHWAFLGKSGAFGALREGVVQGLACLGCCWAVMTVMFAVGVMNIVWIALLGAIMAIEKTFPSFWFPKAVGVFCLAWGMALALAMAS</sequence>
<feature type="transmembrane region" description="Helical" evidence="1">
    <location>
        <begin position="92"/>
        <end position="111"/>
    </location>
</feature>
<feature type="transmembrane region" description="Helical" evidence="1">
    <location>
        <begin position="6"/>
        <end position="29"/>
    </location>
</feature>
<organism evidence="2 3">
    <name type="scientific">Roseibium aggregatum</name>
    <dbReference type="NCBI Taxonomy" id="187304"/>
    <lineage>
        <taxon>Bacteria</taxon>
        <taxon>Pseudomonadati</taxon>
        <taxon>Pseudomonadota</taxon>
        <taxon>Alphaproteobacteria</taxon>
        <taxon>Hyphomicrobiales</taxon>
        <taxon>Stappiaceae</taxon>
        <taxon>Roseibium</taxon>
    </lineage>
</organism>
<dbReference type="AlphaFoldDB" id="A0A926S4H5"/>
<keyword evidence="1" id="KW-0812">Transmembrane</keyword>
<evidence type="ECO:0000313" key="3">
    <source>
        <dbReference type="Proteomes" id="UP000598467"/>
    </source>
</evidence>
<proteinExistence type="predicted"/>
<evidence type="ECO:0000256" key="1">
    <source>
        <dbReference type="SAM" id="Phobius"/>
    </source>
</evidence>
<protein>
    <submittedName>
        <fullName evidence="2">DUF2182 domain-containing protein</fullName>
    </submittedName>
</protein>
<dbReference type="EMBL" id="JABFCZ010000008">
    <property type="protein sequence ID" value="MBD1546398.1"/>
    <property type="molecule type" value="Genomic_DNA"/>
</dbReference>
<dbReference type="InterPro" id="IPR018688">
    <property type="entry name" value="PpoB2-like"/>
</dbReference>
<dbReference type="Pfam" id="PF09948">
    <property type="entry name" value="PpoB2"/>
    <property type="match status" value="1"/>
</dbReference>
<feature type="transmembrane region" description="Helical" evidence="1">
    <location>
        <begin position="223"/>
        <end position="256"/>
    </location>
</feature>
<comment type="caution">
    <text evidence="2">The sequence shown here is derived from an EMBL/GenBank/DDBJ whole genome shotgun (WGS) entry which is preliminary data.</text>
</comment>
<feature type="transmembrane region" description="Helical" evidence="1">
    <location>
        <begin position="167"/>
        <end position="187"/>
    </location>
</feature>
<keyword evidence="1" id="KW-0472">Membrane</keyword>
<feature type="transmembrane region" description="Helical" evidence="1">
    <location>
        <begin position="268"/>
        <end position="285"/>
    </location>
</feature>
<feature type="transmembrane region" description="Helical" evidence="1">
    <location>
        <begin position="62"/>
        <end position="86"/>
    </location>
</feature>